<dbReference type="InterPro" id="IPR036291">
    <property type="entry name" value="NAD(P)-bd_dom_sf"/>
</dbReference>
<dbReference type="SUPFAM" id="SSF51735">
    <property type="entry name" value="NAD(P)-binding Rossmann-fold domains"/>
    <property type="match status" value="1"/>
</dbReference>
<dbReference type="Pfam" id="PF02719">
    <property type="entry name" value="Polysacc_synt_2"/>
    <property type="match status" value="1"/>
</dbReference>
<dbReference type="Gene3D" id="3.40.50.720">
    <property type="entry name" value="NAD(P)-binding Rossmann-like Domain"/>
    <property type="match status" value="2"/>
</dbReference>
<comment type="similarity">
    <text evidence="1">Belongs to the polysaccharide synthase family.</text>
</comment>
<name>A0A3D9HIA0_9PROT</name>
<proteinExistence type="inferred from homology"/>
<feature type="transmembrane region" description="Helical" evidence="2">
    <location>
        <begin position="78"/>
        <end position="99"/>
    </location>
</feature>
<evidence type="ECO:0000256" key="1">
    <source>
        <dbReference type="ARBA" id="ARBA00007430"/>
    </source>
</evidence>
<reference evidence="4 5" key="1">
    <citation type="submission" date="2018-07" db="EMBL/GenBank/DDBJ databases">
        <title>Genomic Encyclopedia of Type Strains, Phase III (KMG-III): the genomes of soil and plant-associated and newly described type strains.</title>
        <authorList>
            <person name="Whitman W."/>
        </authorList>
    </citation>
    <scope>NUCLEOTIDE SEQUENCE [LARGE SCALE GENOMIC DNA]</scope>
    <source>
        <strain evidence="4 5">CECT 8488</strain>
    </source>
</reference>
<feature type="domain" description="Polysaccharide biosynthesis protein CapD-like" evidence="3">
    <location>
        <begin position="294"/>
        <end position="585"/>
    </location>
</feature>
<evidence type="ECO:0000313" key="4">
    <source>
        <dbReference type="EMBL" id="RED49210.1"/>
    </source>
</evidence>
<keyword evidence="5" id="KW-1185">Reference proteome</keyword>
<keyword evidence="2" id="KW-0812">Transmembrane</keyword>
<keyword evidence="2" id="KW-1133">Transmembrane helix</keyword>
<dbReference type="PANTHER" id="PTHR43318:SF1">
    <property type="entry name" value="POLYSACCHARIDE BIOSYNTHESIS PROTEIN EPSC-RELATED"/>
    <property type="match status" value="1"/>
</dbReference>
<gene>
    <name evidence="4" type="ORF">DFP90_106188</name>
</gene>
<comment type="caution">
    <text evidence="4">The sequence shown here is derived from an EMBL/GenBank/DDBJ whole genome shotgun (WGS) entry which is preliminary data.</text>
</comment>
<evidence type="ECO:0000256" key="2">
    <source>
        <dbReference type="SAM" id="Phobius"/>
    </source>
</evidence>
<sequence>MTPLFKSHQARIAFVHDMIMAGLSLPLALYLRIGNEIQYYPDEFFIQTTGIFVLICAPVFWFLRLYRGIWRYASMNDLVAITRAVTVAVLIFLPILFSLNRLELVPRSLPVINWIVLIAMLGGPRFFYRLLKDRHTGHLLEKNGYKRLPVMLIGAGDEAELFLREQSRDHKGMFKAVALISEKPRRVGHTIHGVPVIGTLKSIQPDNWKSLKQPPQKIILTKDNIEPTQLRKLFEMAQAEGITVARLPKLSELKAGIQDEKMELRPIAVEDLLGRAQTTLDRPAMKRLVTGKRVLVTGAGGSIGSELVRQISALEPASLALLDNSEYQLYLIDQEIGLKFPDLPRLAMLGDVRDRDRIDDVMQRTKPELVFHAAAFKHVPLVEENPMEGILTNVVGSRIVADACRKAGVNCMVQISTDKAVNPTNVMGATKRLAEEYIQASDTISRRENGTRFVVVRFGNVLGSTGSVVPLFQKQLAAGGPLTVTHPEVTRFFMTIREAVELVLQASVLGSTDDSTAGRIFVLDMGQPVKIADLARQIIMLAGLKPDEDIKIEYTGLRPGEKLYEELLHNLEKQLPTVAEGIMLAAPRTSTLEILREEFDILEKTARKRDRQKCLENLCRLVPEYRPDNRTVTFDNAATPPLRQIEQ</sequence>
<dbReference type="InterPro" id="IPR029063">
    <property type="entry name" value="SAM-dependent_MTases_sf"/>
</dbReference>
<evidence type="ECO:0000259" key="3">
    <source>
        <dbReference type="Pfam" id="PF02719"/>
    </source>
</evidence>
<evidence type="ECO:0000313" key="5">
    <source>
        <dbReference type="Proteomes" id="UP000256845"/>
    </source>
</evidence>
<dbReference type="AlphaFoldDB" id="A0A3D9HIA0"/>
<keyword evidence="2" id="KW-0472">Membrane</keyword>
<organism evidence="4 5">
    <name type="scientific">Aestuariispira insulae</name>
    <dbReference type="NCBI Taxonomy" id="1461337"/>
    <lineage>
        <taxon>Bacteria</taxon>
        <taxon>Pseudomonadati</taxon>
        <taxon>Pseudomonadota</taxon>
        <taxon>Alphaproteobacteria</taxon>
        <taxon>Rhodospirillales</taxon>
        <taxon>Kiloniellaceae</taxon>
        <taxon>Aestuariispira</taxon>
    </lineage>
</organism>
<dbReference type="InterPro" id="IPR003869">
    <property type="entry name" value="Polysac_CapD-like"/>
</dbReference>
<feature type="transmembrane region" description="Helical" evidence="2">
    <location>
        <begin position="45"/>
        <end position="66"/>
    </location>
</feature>
<dbReference type="SUPFAM" id="SSF53335">
    <property type="entry name" value="S-adenosyl-L-methionine-dependent methyltransferases"/>
    <property type="match status" value="1"/>
</dbReference>
<dbReference type="Proteomes" id="UP000256845">
    <property type="component" value="Unassembled WGS sequence"/>
</dbReference>
<feature type="transmembrane region" description="Helical" evidence="2">
    <location>
        <begin position="12"/>
        <end position="33"/>
    </location>
</feature>
<dbReference type="OrthoDB" id="9803111at2"/>
<dbReference type="PANTHER" id="PTHR43318">
    <property type="entry name" value="UDP-N-ACETYLGLUCOSAMINE 4,6-DEHYDRATASE"/>
    <property type="match status" value="1"/>
</dbReference>
<dbReference type="InterPro" id="IPR051203">
    <property type="entry name" value="Polysaccharide_Synthase-Rel"/>
</dbReference>
<dbReference type="RefSeq" id="WP_115937405.1">
    <property type="nucleotide sequence ID" value="NZ_QRDW01000006.1"/>
</dbReference>
<dbReference type="EMBL" id="QRDW01000006">
    <property type="protein sequence ID" value="RED49210.1"/>
    <property type="molecule type" value="Genomic_DNA"/>
</dbReference>
<dbReference type="CDD" id="cd05237">
    <property type="entry name" value="UDP_invert_4-6DH_SDR_e"/>
    <property type="match status" value="1"/>
</dbReference>
<accession>A0A3D9HIA0</accession>
<protein>
    <submittedName>
        <fullName evidence="4">O-antigen biosynthesis protein WbqV</fullName>
    </submittedName>
</protein>
<dbReference type="Pfam" id="PF13727">
    <property type="entry name" value="CoA_binding_3"/>
    <property type="match status" value="1"/>
</dbReference>